<keyword evidence="4" id="KW-0808">Transferase</keyword>
<reference evidence="4 5" key="1">
    <citation type="submission" date="2016-08" db="EMBL/GenBank/DDBJ databases">
        <authorList>
            <person name="Seilhamer J.J."/>
        </authorList>
    </citation>
    <scope>NUCLEOTIDE SEQUENCE [LARGE SCALE GENOMIC DNA]</scope>
    <source>
        <strain evidence="4 5">CFBP4690</strain>
    </source>
</reference>
<organism evidence="4 5">
    <name type="scientific">Xanthomonas codiaei</name>
    <dbReference type="NCBI Taxonomy" id="56463"/>
    <lineage>
        <taxon>Bacteria</taxon>
        <taxon>Pseudomonadati</taxon>
        <taxon>Pseudomonadota</taxon>
        <taxon>Gammaproteobacteria</taxon>
        <taxon>Lysobacterales</taxon>
        <taxon>Lysobacteraceae</taxon>
        <taxon>Xanthomonas</taxon>
    </lineage>
</organism>
<evidence type="ECO:0000256" key="1">
    <source>
        <dbReference type="ARBA" id="ARBA00022898"/>
    </source>
</evidence>
<evidence type="ECO:0000313" key="5">
    <source>
        <dbReference type="Proteomes" id="UP000237872"/>
    </source>
</evidence>
<evidence type="ECO:0000313" key="4">
    <source>
        <dbReference type="EMBL" id="PPU59462.1"/>
    </source>
</evidence>
<dbReference type="EMBL" id="MDEC01000036">
    <property type="protein sequence ID" value="PPU59462.1"/>
    <property type="molecule type" value="Genomic_DNA"/>
</dbReference>
<dbReference type="Gene3D" id="3.90.1150.10">
    <property type="entry name" value="Aspartate Aminotransferase, domain 1"/>
    <property type="match status" value="1"/>
</dbReference>
<feature type="chain" id="PRO_5015690323" evidence="2">
    <location>
        <begin position="28"/>
        <end position="433"/>
    </location>
</feature>
<keyword evidence="2" id="KW-0732">Signal</keyword>
<name>A0A2S7CD02_9XANT</name>
<dbReference type="Proteomes" id="UP000237872">
    <property type="component" value="Unassembled WGS sequence"/>
</dbReference>
<dbReference type="InterPro" id="IPR015424">
    <property type="entry name" value="PyrdxlP-dep_Trfase"/>
</dbReference>
<protein>
    <submittedName>
        <fullName evidence="4">Aminotransferase</fullName>
    </submittedName>
</protein>
<dbReference type="InterPro" id="IPR006311">
    <property type="entry name" value="TAT_signal"/>
</dbReference>
<evidence type="ECO:0000256" key="2">
    <source>
        <dbReference type="SAM" id="SignalP"/>
    </source>
</evidence>
<dbReference type="PROSITE" id="PS51318">
    <property type="entry name" value="TAT"/>
    <property type="match status" value="1"/>
</dbReference>
<dbReference type="Gene3D" id="3.40.640.10">
    <property type="entry name" value="Type I PLP-dependent aspartate aminotransferase-like (Major domain)"/>
    <property type="match status" value="1"/>
</dbReference>
<comment type="caution">
    <text evidence="4">The sequence shown here is derived from an EMBL/GenBank/DDBJ whole genome shotgun (WGS) entry which is preliminary data.</text>
</comment>
<dbReference type="PANTHER" id="PTHR43092:SF6">
    <property type="entry name" value="BLR1280 PROTEIN"/>
    <property type="match status" value="1"/>
</dbReference>
<gene>
    <name evidence="4" type="ORF">XcodCFBP4690_19455</name>
</gene>
<keyword evidence="4" id="KW-0032">Aminotransferase</keyword>
<dbReference type="OrthoDB" id="9764293at2"/>
<accession>A0A2S7CD02</accession>
<sequence length="433" mass="47896">MHDRRRFLMRFTSAAAMAMVEAVPALATPVASVVPVSRQAPEALAREEAHWQAVRRLYPVQDDIINLEHGYWGKMSTAVEEALARNTHRVNRELSWYARREYEADFLHTRTVVADALGARVEEVMLTRNATESFVNVITQYDGLSPGDAIAWADADYPEFKRMMAWLARARQVDGHMLALPSSGTDDDYVRAYAQAFDAHPRLKLLLLTHVSNQHGLVLPVRRIAALARQRGIQVICDCAQSWGLLDFTIETLGVDWAVFNLHKWIGSPVGVGALYLRRGTFGQVRPFPGEPDADGDVASRVHLATSDFAAFMTVPAAVRFHQAIGGANKQARLRYLHQVWASALGAMEAVEVLGAASERNASGMGAFRLRGRSSKADLDALQQRLQDAFGIFTVVRSDLHSGSCLRVTPQIFTPVADIHRLVDAVAQLARHA</sequence>
<dbReference type="Pfam" id="PF00266">
    <property type="entry name" value="Aminotran_5"/>
    <property type="match status" value="1"/>
</dbReference>
<dbReference type="InterPro" id="IPR015422">
    <property type="entry name" value="PyrdxlP-dep_Trfase_small"/>
</dbReference>
<dbReference type="PANTHER" id="PTHR43092">
    <property type="entry name" value="L-CYSTEINE DESULFHYDRASE"/>
    <property type="match status" value="1"/>
</dbReference>
<keyword evidence="1" id="KW-0663">Pyridoxal phosphate</keyword>
<dbReference type="GO" id="GO:0008483">
    <property type="term" value="F:transaminase activity"/>
    <property type="evidence" value="ECO:0007669"/>
    <property type="project" value="UniProtKB-KW"/>
</dbReference>
<feature type="domain" description="Aminotransferase class V" evidence="3">
    <location>
        <begin position="84"/>
        <end position="384"/>
    </location>
</feature>
<dbReference type="InterPro" id="IPR015421">
    <property type="entry name" value="PyrdxlP-dep_Trfase_major"/>
</dbReference>
<dbReference type="AlphaFoldDB" id="A0A2S7CD02"/>
<feature type="signal peptide" evidence="2">
    <location>
        <begin position="1"/>
        <end position="27"/>
    </location>
</feature>
<dbReference type="InterPro" id="IPR000192">
    <property type="entry name" value="Aminotrans_V_dom"/>
</dbReference>
<evidence type="ECO:0000259" key="3">
    <source>
        <dbReference type="Pfam" id="PF00266"/>
    </source>
</evidence>
<dbReference type="SUPFAM" id="SSF53383">
    <property type="entry name" value="PLP-dependent transferases"/>
    <property type="match status" value="1"/>
</dbReference>
<proteinExistence type="predicted"/>